<dbReference type="PRINTS" id="PR00419">
    <property type="entry name" value="ADXRDTASE"/>
</dbReference>
<protein>
    <recommendedName>
        <fullName evidence="3">Amine oxidase domain-containing protein</fullName>
    </recommendedName>
</protein>
<dbReference type="SUPFAM" id="SSF51905">
    <property type="entry name" value="FAD/NAD(P)-binding domain"/>
    <property type="match status" value="1"/>
</dbReference>
<dbReference type="PANTHER" id="PTHR10742:SF410">
    <property type="entry name" value="LYSINE-SPECIFIC HISTONE DEMETHYLASE 2"/>
    <property type="match status" value="1"/>
</dbReference>
<gene>
    <name evidence="4" type="ORF">PLOB_00036747</name>
</gene>
<feature type="transmembrane region" description="Helical" evidence="2">
    <location>
        <begin position="30"/>
        <end position="53"/>
    </location>
</feature>
<dbReference type="SUPFAM" id="SSF54373">
    <property type="entry name" value="FAD-linked reductases, C-terminal domain"/>
    <property type="match status" value="1"/>
</dbReference>
<accession>A0ABN8P7L8</accession>
<keyword evidence="2" id="KW-0472">Membrane</keyword>
<keyword evidence="2" id="KW-0812">Transmembrane</keyword>
<keyword evidence="5" id="KW-1185">Reference proteome</keyword>
<proteinExistence type="predicted"/>
<dbReference type="InterPro" id="IPR036188">
    <property type="entry name" value="FAD/NAD-bd_sf"/>
</dbReference>
<name>A0ABN8P7L8_9CNID</name>
<sequence length="567" mass="63797">MTSGLELSEKHSESGQRGGRRTRHCMLSRLQVAVFVTVAILLMAVVGILMAMFGPGSKNLKYRDDEDCKATAEKEKKQTAGSLDVHCRVAIIGGGLSGLYFADTLLRTKKEKNVCLFEKENRFGGRIFDHWFSQAPNITVGLGAWRVDGNAVNMMNLIRRLNISTISWDYHKKSTLESRGVFALNNFAKIKQEAFPTLNRGRFKNMTSNNMVSYAFSDDRVSTAPLFTTVDSYMSYYLSPEAAEFLSELYGYKGDYKESINPAAYIEYQKMLFGPDGLSFENFRPLKGMSAVVNSLVASVRRNGGKLYSENAVLSVDKVETSFVLKTASLTILADKLVIATHPVAYLKVKGAVSEEIHREPVFQSIKIMPAFKGAAVYREAWWQNTTGDLTWLNTRQRFVSNSDCLGTSMPYGGTGPNGEAVLHTMYMDGPCSRRWGDILRTSKSHVDRELKRALEYKFGRQVPDPLDTVYQYWDEGAWHFQKPGFNYTLTEVSDWAKRPFPGQEIFVVGDAYNPYRGWTEGAILSADNALLEGWNIPKKSISRRKRTKSVPLSELVLDPSTEFQIH</sequence>
<evidence type="ECO:0000256" key="2">
    <source>
        <dbReference type="SAM" id="Phobius"/>
    </source>
</evidence>
<feature type="region of interest" description="Disordered" evidence="1">
    <location>
        <begin position="1"/>
        <end position="20"/>
    </location>
</feature>
<dbReference type="EMBL" id="CALNXK010000052">
    <property type="protein sequence ID" value="CAH3133342.1"/>
    <property type="molecule type" value="Genomic_DNA"/>
</dbReference>
<dbReference type="InterPro" id="IPR050281">
    <property type="entry name" value="Flavin_monoamine_oxidase"/>
</dbReference>
<feature type="domain" description="Amine oxidase" evidence="3">
    <location>
        <begin position="96"/>
        <end position="530"/>
    </location>
</feature>
<dbReference type="Gene3D" id="3.50.50.60">
    <property type="entry name" value="FAD/NAD(P)-binding domain"/>
    <property type="match status" value="1"/>
</dbReference>
<dbReference type="Pfam" id="PF01593">
    <property type="entry name" value="Amino_oxidase"/>
    <property type="match status" value="1"/>
</dbReference>
<comment type="caution">
    <text evidence="4">The sequence shown here is derived from an EMBL/GenBank/DDBJ whole genome shotgun (WGS) entry which is preliminary data.</text>
</comment>
<evidence type="ECO:0000313" key="5">
    <source>
        <dbReference type="Proteomes" id="UP001159405"/>
    </source>
</evidence>
<evidence type="ECO:0000256" key="1">
    <source>
        <dbReference type="SAM" id="MobiDB-lite"/>
    </source>
</evidence>
<evidence type="ECO:0000313" key="4">
    <source>
        <dbReference type="EMBL" id="CAH3133342.1"/>
    </source>
</evidence>
<evidence type="ECO:0000259" key="3">
    <source>
        <dbReference type="Pfam" id="PF01593"/>
    </source>
</evidence>
<dbReference type="PANTHER" id="PTHR10742">
    <property type="entry name" value="FLAVIN MONOAMINE OXIDASE"/>
    <property type="match status" value="1"/>
</dbReference>
<organism evidence="4 5">
    <name type="scientific">Porites lobata</name>
    <dbReference type="NCBI Taxonomy" id="104759"/>
    <lineage>
        <taxon>Eukaryota</taxon>
        <taxon>Metazoa</taxon>
        <taxon>Cnidaria</taxon>
        <taxon>Anthozoa</taxon>
        <taxon>Hexacorallia</taxon>
        <taxon>Scleractinia</taxon>
        <taxon>Fungiina</taxon>
        <taxon>Poritidae</taxon>
        <taxon>Porites</taxon>
    </lineage>
</organism>
<reference evidence="4 5" key="1">
    <citation type="submission" date="2022-05" db="EMBL/GenBank/DDBJ databases">
        <authorList>
            <consortium name="Genoscope - CEA"/>
            <person name="William W."/>
        </authorList>
    </citation>
    <scope>NUCLEOTIDE SEQUENCE [LARGE SCALE GENOMIC DNA]</scope>
</reference>
<keyword evidence="2" id="KW-1133">Transmembrane helix</keyword>
<dbReference type="Proteomes" id="UP001159405">
    <property type="component" value="Unassembled WGS sequence"/>
</dbReference>
<dbReference type="InterPro" id="IPR002937">
    <property type="entry name" value="Amino_oxidase"/>
</dbReference>